<gene>
    <name evidence="2" type="ORF">AP104_15575</name>
    <name evidence="1" type="ORF">B4X68_15400</name>
</gene>
<name>A0A9P1TC97_LISMN</name>
<protein>
    <submittedName>
        <fullName evidence="2">Uncharacterized protein</fullName>
    </submittedName>
</protein>
<evidence type="ECO:0000313" key="3">
    <source>
        <dbReference type="Proteomes" id="UP000356407"/>
    </source>
</evidence>
<dbReference type="AlphaFoldDB" id="A0A9P1TC97"/>
<comment type="caution">
    <text evidence="2">The sequence shown here is derived from an EMBL/GenBank/DDBJ whole genome shotgun (WGS) entry which is preliminary data.</text>
</comment>
<accession>A0A9P1TC97</accession>
<evidence type="ECO:0000313" key="2">
    <source>
        <dbReference type="EMBL" id="EAC5950782.1"/>
    </source>
</evidence>
<organism evidence="2 4">
    <name type="scientific">Listeria monocytogenes</name>
    <dbReference type="NCBI Taxonomy" id="1639"/>
    <lineage>
        <taxon>Bacteria</taxon>
        <taxon>Bacillati</taxon>
        <taxon>Bacillota</taxon>
        <taxon>Bacilli</taxon>
        <taxon>Bacillales</taxon>
        <taxon>Listeriaceae</taxon>
        <taxon>Listeria</taxon>
    </lineage>
</organism>
<sequence length="72" mass="8413">MNEQKAKAIVLEYLKEFHYPGICSLKYFFDDYKTRRLPDDVYAAYRKVLSGEIDCELLAEFAEWGLKRGAKG</sequence>
<dbReference type="EMBL" id="AAAICE010000016">
    <property type="protein sequence ID" value="EAC3883383.1"/>
    <property type="molecule type" value="Genomic_DNA"/>
</dbReference>
<dbReference type="Proteomes" id="UP000378540">
    <property type="component" value="Unassembled WGS sequence"/>
</dbReference>
<proteinExistence type="predicted"/>
<dbReference type="RefSeq" id="WP_012951533.1">
    <property type="nucleotide sequence ID" value="NZ_CP007688.1"/>
</dbReference>
<dbReference type="EMBL" id="AAAJCR010000019">
    <property type="protein sequence ID" value="EAC5950782.1"/>
    <property type="molecule type" value="Genomic_DNA"/>
</dbReference>
<reference evidence="2 4" key="1">
    <citation type="submission" date="2018-06" db="EMBL/GenBank/DDBJ databases">
        <authorList>
            <consortium name="GenomeTrakr: Next Generation Sequencing Network for Food Pathogen Tracability"/>
        </authorList>
    </citation>
    <scope>NUCLEOTIDE SEQUENCE [LARGE SCALE GENOMIC DNA]</scope>
    <source>
        <strain evidence="1 3">CFSAN060999</strain>
        <strain evidence="2 4">FDA00009539</strain>
    </source>
</reference>
<dbReference type="Proteomes" id="UP000356407">
    <property type="component" value="Unassembled WGS sequence"/>
</dbReference>
<evidence type="ECO:0000313" key="1">
    <source>
        <dbReference type="EMBL" id="EAC3883383.1"/>
    </source>
</evidence>
<evidence type="ECO:0000313" key="4">
    <source>
        <dbReference type="Proteomes" id="UP000378540"/>
    </source>
</evidence>